<dbReference type="Pfam" id="PF00082">
    <property type="entry name" value="Peptidase_S8"/>
    <property type="match status" value="1"/>
</dbReference>
<dbReference type="SUPFAM" id="SSF63829">
    <property type="entry name" value="Calcium-dependent phosphotriesterase"/>
    <property type="match status" value="1"/>
</dbReference>
<keyword evidence="3 6" id="KW-0378">Hydrolase</keyword>
<comment type="caution">
    <text evidence="6">The sequence shown here is derived from an EMBL/GenBank/DDBJ whole genome shotgun (WGS) entry which is preliminary data.</text>
</comment>
<dbReference type="InterPro" id="IPR032812">
    <property type="entry name" value="SbsA_Ig"/>
</dbReference>
<dbReference type="GO" id="GO:0000272">
    <property type="term" value="P:polysaccharide catabolic process"/>
    <property type="evidence" value="ECO:0007669"/>
    <property type="project" value="InterPro"/>
</dbReference>
<dbReference type="InterPro" id="IPR036439">
    <property type="entry name" value="Dockerin_dom_sf"/>
</dbReference>
<dbReference type="InterPro" id="IPR018247">
    <property type="entry name" value="EF_Hand_1_Ca_BS"/>
</dbReference>
<dbReference type="InterPro" id="IPR000209">
    <property type="entry name" value="Peptidase_S8/S53_dom"/>
</dbReference>
<dbReference type="InterPro" id="IPR015943">
    <property type="entry name" value="WD40/YVTN_repeat-like_dom_sf"/>
</dbReference>
<dbReference type="PROSITE" id="PS00018">
    <property type="entry name" value="EF_HAND_1"/>
    <property type="match status" value="1"/>
</dbReference>
<dbReference type="OrthoDB" id="9773411at2"/>
<keyword evidence="7" id="KW-1185">Reference proteome</keyword>
<dbReference type="SUPFAM" id="SSF63446">
    <property type="entry name" value="Type I dockerin domain"/>
    <property type="match status" value="1"/>
</dbReference>
<dbReference type="Gene3D" id="2.60.120.380">
    <property type="match status" value="2"/>
</dbReference>
<evidence type="ECO:0000256" key="3">
    <source>
        <dbReference type="ARBA" id="ARBA00022801"/>
    </source>
</evidence>
<dbReference type="GO" id="GO:0004252">
    <property type="term" value="F:serine-type endopeptidase activity"/>
    <property type="evidence" value="ECO:0007669"/>
    <property type="project" value="InterPro"/>
</dbReference>
<dbReference type="EMBL" id="SJPR01000009">
    <property type="protein sequence ID" value="TWT92884.1"/>
    <property type="molecule type" value="Genomic_DNA"/>
</dbReference>
<dbReference type="RefSeq" id="WP_146446698.1">
    <property type="nucleotide sequence ID" value="NZ_SJPR01000009.1"/>
</dbReference>
<evidence type="ECO:0000259" key="5">
    <source>
        <dbReference type="PROSITE" id="PS51841"/>
    </source>
</evidence>
<dbReference type="Gene3D" id="3.40.50.200">
    <property type="entry name" value="Peptidase S8/S53 domain"/>
    <property type="match status" value="1"/>
</dbReference>
<keyword evidence="4" id="KW-0720">Serine protease</keyword>
<dbReference type="EC" id="3.4.21.-" evidence="6"/>
<evidence type="ECO:0000256" key="1">
    <source>
        <dbReference type="ARBA" id="ARBA00022670"/>
    </source>
</evidence>
<keyword evidence="2" id="KW-0732">Signal</keyword>
<dbReference type="Pfam" id="PF13205">
    <property type="entry name" value="Big_5"/>
    <property type="match status" value="1"/>
</dbReference>
<dbReference type="InterPro" id="IPR001322">
    <property type="entry name" value="Lamin_tail_dom"/>
</dbReference>
<dbReference type="Gene3D" id="2.130.10.10">
    <property type="entry name" value="YVTN repeat-like/Quinoprotein amine dehydrogenase"/>
    <property type="match status" value="1"/>
</dbReference>
<organism evidence="6 7">
    <name type="scientific">Botrimarina colliarenosi</name>
    <dbReference type="NCBI Taxonomy" id="2528001"/>
    <lineage>
        <taxon>Bacteria</taxon>
        <taxon>Pseudomonadati</taxon>
        <taxon>Planctomycetota</taxon>
        <taxon>Planctomycetia</taxon>
        <taxon>Pirellulales</taxon>
        <taxon>Lacipirellulaceae</taxon>
        <taxon>Botrimarina</taxon>
    </lineage>
</organism>
<accession>A0A5C5ZZ92</accession>
<gene>
    <name evidence="6" type="primary">bpr</name>
    <name evidence="6" type="ORF">Pla108_40240</name>
</gene>
<evidence type="ECO:0000256" key="2">
    <source>
        <dbReference type="ARBA" id="ARBA00022729"/>
    </source>
</evidence>
<feature type="domain" description="LTD" evidence="5">
    <location>
        <begin position="1112"/>
        <end position="1337"/>
    </location>
</feature>
<dbReference type="PROSITE" id="PS51841">
    <property type="entry name" value="LTD"/>
    <property type="match status" value="1"/>
</dbReference>
<reference evidence="6 7" key="1">
    <citation type="submission" date="2019-02" db="EMBL/GenBank/DDBJ databases">
        <title>Deep-cultivation of Planctomycetes and their phenomic and genomic characterization uncovers novel biology.</title>
        <authorList>
            <person name="Wiegand S."/>
            <person name="Jogler M."/>
            <person name="Boedeker C."/>
            <person name="Pinto D."/>
            <person name="Vollmers J."/>
            <person name="Rivas-Marin E."/>
            <person name="Kohn T."/>
            <person name="Peeters S.H."/>
            <person name="Heuer A."/>
            <person name="Rast P."/>
            <person name="Oberbeckmann S."/>
            <person name="Bunk B."/>
            <person name="Jeske O."/>
            <person name="Meyerdierks A."/>
            <person name="Storesund J.E."/>
            <person name="Kallscheuer N."/>
            <person name="Luecker S."/>
            <person name="Lage O.M."/>
            <person name="Pohl T."/>
            <person name="Merkel B.J."/>
            <person name="Hornburger P."/>
            <person name="Mueller R.-W."/>
            <person name="Bruemmer F."/>
            <person name="Labrenz M."/>
            <person name="Spormann A.M."/>
            <person name="Op Den Camp H."/>
            <person name="Overmann J."/>
            <person name="Amann R."/>
            <person name="Jetten M.S.M."/>
            <person name="Mascher T."/>
            <person name="Medema M.H."/>
            <person name="Devos D.P."/>
            <person name="Kaster A.-K."/>
            <person name="Ovreas L."/>
            <person name="Rohde M."/>
            <person name="Galperin M.Y."/>
            <person name="Jogler C."/>
        </authorList>
    </citation>
    <scope>NUCLEOTIDE SEQUENCE [LARGE SCALE GENOMIC DNA]</scope>
    <source>
        <strain evidence="6 7">Pla108</strain>
    </source>
</reference>
<proteinExistence type="predicted"/>
<dbReference type="Gene3D" id="1.10.1330.10">
    <property type="entry name" value="Dockerin domain"/>
    <property type="match status" value="1"/>
</dbReference>
<sequence length="3338" mass="340062">MADGQAATVALSGAHRAILELYAADGVTLLATGRPSGDSVGIAISGFVDTTSDNAADRYYLRVSGASGEYRLVALKEGKLNSFSGLAPDPMPLRSGETALGYVDADVSLETPLVAPFDVVGSPLSVGFAVDGSFSGPGVGISHGGVEIVNRGTFLAGYSVAFNGQTFANNSPVSSPSFPVAIYDISQANHHAYRIQGEISPGVTFQRTVQWTDGDDFMHVTTTIDNQSGAVLSGLAFLENIDPDPSSTTSSTSNDVTSAGTLVVASAGGKSIGLGSNDPDVVVSAEGFTITNPFVVIDSPADPGGVSDDIAINLAFNIGNLPSGAAVTRDFQIVFGSSQSDVESLFATIGAPPIPRLELRPDVYTFKAIAGDAVQIRTYTPGAGPYEFLNDLDAAVEVIAPDGSVVPHVNAAGDETLSFAASQTGAYTLRLFGESETVGDYAVEVTGTTAAPDPFEVVASSAVDGDTFLPGGLTTFTVDLDADLRLDSVATSDLLIDGFGAATGLTVVDPNILSFALPALADGVHTLELAAGSLVALDGRPLEGFSIAVVVDGQGPRIVGTSVVEGESRPPDFRTFTFVVDEPLDQSALTPSGVSLVGSRTGSQPIESVTFDVATLSLTVTTTANLPEDAFVLRLIDSAFVDVLGLELDGEADPVTTIPSGDGVPGGDFVVNFSVDTVTSPLVDFTPRGLAGGLVYEASASGYISPAGDIDAFEVDLDVGQAISVVIDGEISALVELFGPNGESLAVATAAAAGEAAVLQSLPVGVSGTYRIEVAGDSDTTGGFTLHALLNAQPEREELGGADNASPAQAETLDFTPLASGRFGVLSEHAAVTGLVSSVGPTYMASLTDLGRAFAPNILTFDFVQTPTPVGDVVVTVNTEADLGSTTEFFTVDAEGLFSQVLFASGGSEGGLSTAQFTIPAATAALLAADGTITLTVTPSTAVNSGIGPGNVTIDVAYAVAGVLGDDWYRFELADGQAATAALVGAEGVTAELYAADGVTLIASGTPSVDGGWFFENYVDRTSDGALEDYFLRVAGTGQYDIVLTRDAALDRGSNDSFETAQDVGGLAGVLGAVVGPDQEGVGGDDDWYLVTLNAGDTLSASVSLPGGGAGEFNNPLATGLPGGVIISEVVDGAIADGNPKFVEITNTNSAPFTFTAGGLIVQTNANTDRTVDIDLTGVTIGAGASLMIASSANGGRAVFESVYGFAADVYADELIGDGNDRYAVTDAADGSSILDLYGPFGVDGAGSPWEYTDAYAYRLPGAISPTGEAFQVGQWYVATPGALDDGSDSPAALLLAKTTPGAHQFVPSDSPLARVALFDPSGTQVVSDGTSLLYSAAEAGAYRLRVSALGLAGEYYVSLTGATGGARAPEIVATSPADGELLNALPSAIDLVFSEPLLAGEVEASDLLLNGVAGALSVIQIDSLTYRFEIDPSAALGDGAFTVTLPAGAVTDLQGLANADQTFTFEIDNTPPIVQAARIDGLSLPLGVTYLNGDHAISATFSEPIDESLLTFDSFRLVETVSGSSVAAEAFSYDSASQTFTVDYTALDEGAYEFTLVAGSFVDAVGNVLDGEPLGTPLDGAPSGDGIPGGDYTLGFQIDSAGVRTIADFTRLEPLGGLVFASENNAGILNGPGDFDDFVLSLAAGEVIAVTVTPTDPTATLNVSAVGLSGPITAPVAGAAAVLQAVAMPIDSPLTLRVVGDKPTSYRLDVFLNTSLDLGPLDSGLSNPLAIDGSLVSLPESRYAVLGQAAPTPSRSTIYTEDFNLGRGGFIVNNNFGAGAGLWDLSTGRQLDGLPNHSAPNSLYFGQNTGPFGGGDYNSGVPVEGVVTSPTIAIPDTGGAWLTFNHLIETDRLNDVAEVAVVSGGVVTPILLTTNGTLASDTAGDWRTVSVDLSQFAGRSIQLRFRFDSVDAVANNYEGWFIDDLRVEAAGASIADLDEFTLPVVGGVPIDVVLASQENADFAGVTLQIVDPMSGVVLASGVAAPSGEVVENYDFGVLGYTPAQDGVIGVRVVSQQAGRYSVVVTAGAVFEAEPNGSSASPSVRELAVGGSGLGFLGFEPSGGDRLYAVNVNSSAVVEIDPQTGEPIATIPLPEAPTGGPDGLAMGGGSLFYSEGDFGVGSTLLYEIDPATGEVLDTDSFASMGLPTTVDSLAYYGGRLVVIDTIEARAYFVDTVTDTVVGSFLLPVSVRGGAAGAATRGSIFVNDFLSNGFIYEVDVATGTAVNSFSSPSSSAYGLAYVAGSLYVSAYSSGVIYRLDPDTGALLDTFAVGFAVSALGGDDGSGVAPFGFVPPIAVGPGATPETGAAGPYYDPTPGLIPDLTATPQAEFLGAAANQDDLGKKIGADLAAIYRETLGLDLAAHANASSSGARNLVEIQDGWVLVDAFAEEDGLELLTRLEDLGMQGGSVYSRTVSGWMPVEALGGMAELTAMRFARASYRPMTNVGRTTSQGDRSMGSDAARSLFGVDGAGVTIGVLSDSFGSGASDVAFGDLPGVGNPFGNTTPVNVLSDTSGTGEGRAMAQLVHDVAPGAALAFHTAFNGQADFANGILELQSVAGADVIVDDVIYFAEPMFQDGVIAQAIDTVVANGATYFSSAGNNGRDSWDDAFRGSGESRFGAELHDFDPGPGVDTLQGITVPVGSSFILSFQWDSPFFSVSGGAGTQNDLDVYVLNSTGTSVLASSTTRNLGGDALEVMNFTNTSGSSSLNIAIGLAGGAAPGLMKWVSFDTLTVDEYASNSATAYGHANAAGAMAIGAADYRATPAFGASAPSLESFSSAGGIPTLFDLAGNRINELRSKPNLVAPDGTNTTFFGSDVDGDGFPNFFGTSAAAPHAAAVAALMKQLSPLATPAEVYDALALSAIDMDDPSTVGFDVGFDDATGPGFIDSVGALTLVSVDPALQGPRVTAISPAAGVTTDLSLTELTLEFSEVLDATAASNAANFSLLGAGFDGVFQDGAGDDVVLALVPLYDGATTVTLAVGDGSTPLRTGRYRLRVDDGVVDPEGNPLNSLDGPGLGAATIHEFEVVLQLPSGGDYYEITLEAGQGILLETALPRLGPSAPANTLDPQITVYDPFGVLVGTDQDSADGVNASLGFVANVSGVYIVQATAESGAGEYVLRTTPADFVLAADFNRDGKVNAADYSLWRDSLGSVVGAPYTSGDANGDAVIDSNDYDVWVASYGATLGTATPDQLIRLESVPPSVALASEPIDPIEDAAMADAVATNAVAIPSPVPLVADSSTAASSAQSDPTNDADSGVRQRSFVVAPQREPFLSRPVAQSSVALTTPLTRQTALLLLNQSQDFDFADSVSDEGLTGDRPEAVAEESYVESIDEALERMFA</sequence>
<name>A0A5C5ZZ92_9BACT</name>
<evidence type="ECO:0000256" key="4">
    <source>
        <dbReference type="ARBA" id="ARBA00022825"/>
    </source>
</evidence>
<protein>
    <submittedName>
        <fullName evidence="6">Bacillopeptidase F</fullName>
        <ecNumber evidence="6">3.4.21.-</ecNumber>
    </submittedName>
</protein>
<dbReference type="GO" id="GO:0006508">
    <property type="term" value="P:proteolysis"/>
    <property type="evidence" value="ECO:0007669"/>
    <property type="project" value="UniProtKB-KW"/>
</dbReference>
<dbReference type="InterPro" id="IPR023828">
    <property type="entry name" value="Peptidase_S8_Ser-AS"/>
</dbReference>
<dbReference type="InterPro" id="IPR034075">
    <property type="entry name" value="Glr3161-like_dom"/>
</dbReference>
<evidence type="ECO:0000313" key="7">
    <source>
        <dbReference type="Proteomes" id="UP000317421"/>
    </source>
</evidence>
<keyword evidence="1" id="KW-0645">Protease</keyword>
<dbReference type="SUPFAM" id="SSF52743">
    <property type="entry name" value="Subtilisin-like"/>
    <property type="match status" value="1"/>
</dbReference>
<dbReference type="InterPro" id="IPR036852">
    <property type="entry name" value="Peptidase_S8/S53_dom_sf"/>
</dbReference>
<evidence type="ECO:0000313" key="6">
    <source>
        <dbReference type="EMBL" id="TWT92884.1"/>
    </source>
</evidence>
<dbReference type="CDD" id="cd05562">
    <property type="entry name" value="Peptidases_S53_like"/>
    <property type="match status" value="1"/>
</dbReference>
<dbReference type="PROSITE" id="PS00138">
    <property type="entry name" value="SUBTILASE_SER"/>
    <property type="match status" value="1"/>
</dbReference>
<dbReference type="Proteomes" id="UP000317421">
    <property type="component" value="Unassembled WGS sequence"/>
</dbReference>